<dbReference type="GO" id="GO:0016853">
    <property type="term" value="F:isomerase activity"/>
    <property type="evidence" value="ECO:0007669"/>
    <property type="project" value="UniProtKB-KW"/>
</dbReference>
<dbReference type="Proteomes" id="UP001241848">
    <property type="component" value="Unassembled WGS sequence"/>
</dbReference>
<evidence type="ECO:0000256" key="1">
    <source>
        <dbReference type="SAM" id="Phobius"/>
    </source>
</evidence>
<organism evidence="3 4">
    <name type="scientific">Paenibacillus zeirhizosphaerae</name>
    <dbReference type="NCBI Taxonomy" id="2987519"/>
    <lineage>
        <taxon>Bacteria</taxon>
        <taxon>Bacillati</taxon>
        <taxon>Bacillota</taxon>
        <taxon>Bacilli</taxon>
        <taxon>Bacillales</taxon>
        <taxon>Paenibacillaceae</taxon>
        <taxon>Paenibacillus</taxon>
    </lineage>
</organism>
<comment type="caution">
    <text evidence="3">The sequence shown here is derived from an EMBL/GenBank/DDBJ whole genome shotgun (WGS) entry which is preliminary data.</text>
</comment>
<reference evidence="3 4" key="1">
    <citation type="submission" date="2022-10" db="EMBL/GenBank/DDBJ databases">
        <title>Paenibacillus description and whole genome data of maize root bacterial community.</title>
        <authorList>
            <person name="Marton D."/>
            <person name="Farkas M."/>
            <person name="Cserhati M."/>
        </authorList>
    </citation>
    <scope>NUCLEOTIDE SEQUENCE [LARGE SCALE GENOMIC DNA]</scope>
    <source>
        <strain evidence="3 4">P96</strain>
    </source>
</reference>
<dbReference type="EMBL" id="JAPCKK010000018">
    <property type="protein sequence ID" value="MDP4098142.1"/>
    <property type="molecule type" value="Genomic_DNA"/>
</dbReference>
<name>A0ABT9FUL0_9BACL</name>
<gene>
    <name evidence="3" type="ORF">OIN60_15390</name>
</gene>
<sequence>MRKQTARKGYRRFVVICVLLTVCVLSLTAFLYLPKADRVASVGPYEITAAELSFHMKRLQSQVQNEFQTQYGITLGKDDWEKEFAGRKPLRELQEKALAEIIRDKTIFILAQEAHLIDYVDFSDFLKAMEQENRNRKEAAASGEVVYGLMNFSAEPYYSHVLSSLRTALKTALSENESDPLYIERGEVEAYFDANKMDWAVKGTSYKLTRLTIPAAQENRTAVQAEVQRLLSHKADLTEIRSTFSDAQADEEVLAEESVSYQNTFDYELLLKLKDMAAGEMTAPMETRQGLTVYRLDEIVFDEQKALNGYRYQMTQQLLDERLNEYLAGYRKSLEIEVYEEKLSSVTTTGS</sequence>
<protein>
    <submittedName>
        <fullName evidence="3">Peptidyl-prolyl cis-trans isomerase</fullName>
    </submittedName>
</protein>
<dbReference type="InterPro" id="IPR027304">
    <property type="entry name" value="Trigger_fact/SurA_dom_sf"/>
</dbReference>
<evidence type="ECO:0000313" key="4">
    <source>
        <dbReference type="Proteomes" id="UP001241848"/>
    </source>
</evidence>
<keyword evidence="4" id="KW-1185">Reference proteome</keyword>
<feature type="domain" description="PpiC" evidence="2">
    <location>
        <begin position="185"/>
        <end position="307"/>
    </location>
</feature>
<keyword evidence="3" id="KW-0413">Isomerase</keyword>
<dbReference type="RefSeq" id="WP_305755763.1">
    <property type="nucleotide sequence ID" value="NZ_JAPCKK010000018.1"/>
</dbReference>
<evidence type="ECO:0000259" key="2">
    <source>
        <dbReference type="Pfam" id="PF13145"/>
    </source>
</evidence>
<evidence type="ECO:0000313" key="3">
    <source>
        <dbReference type="EMBL" id="MDP4098142.1"/>
    </source>
</evidence>
<dbReference type="Pfam" id="PF13145">
    <property type="entry name" value="Rotamase_2"/>
    <property type="match status" value="1"/>
</dbReference>
<accession>A0ABT9FUL0</accession>
<dbReference type="SUPFAM" id="SSF109998">
    <property type="entry name" value="Triger factor/SurA peptide-binding domain-like"/>
    <property type="match status" value="1"/>
</dbReference>
<dbReference type="InterPro" id="IPR000297">
    <property type="entry name" value="PPIase_PpiC"/>
</dbReference>
<keyword evidence="1" id="KW-0812">Transmembrane</keyword>
<proteinExistence type="predicted"/>
<feature type="transmembrane region" description="Helical" evidence="1">
    <location>
        <begin position="12"/>
        <end position="33"/>
    </location>
</feature>
<keyword evidence="1" id="KW-0472">Membrane</keyword>
<keyword evidence="1" id="KW-1133">Transmembrane helix</keyword>